<evidence type="ECO:0000259" key="1">
    <source>
        <dbReference type="Pfam" id="PF14214"/>
    </source>
</evidence>
<sequence>MDMECPSCHALHWKAERLSNSSLANPKFGMCCFSGKIQLEPFATPPPELLALLKGSDSTSKNFRNDIRRYNDALAFTSVGRNLQNIPAGGGYCFKVQGKVSHCAGSLHPQEGAHPVYAQVYIYDPADGLNFRMTNNHNNGLSRDIMSLLQDMLYHHHPGVDIYKQANELTRDMPVESNCRIILRFEKESDQRCYNLPGENADIAILIPGSGDQPDGYRDIVIHLHGGGVLSINECNPMYMTLHYVLLFWNGMSGWHPELPFRNGEEFISQTEYYRYHLFPRANSENHLFYAGKLFHEFVVDSWAIAEQSRLRWILLNQVTLRADSYRGLMDAIAADPNVNGEQIGVRVILPSSFSGSTRNMIQNCQDALAINHHFKGADLFITATANP</sequence>
<organism evidence="2 3">
    <name type="scientific">Coprinopsis marcescibilis</name>
    <name type="common">Agaric fungus</name>
    <name type="synonym">Psathyrella marcescibilis</name>
    <dbReference type="NCBI Taxonomy" id="230819"/>
    <lineage>
        <taxon>Eukaryota</taxon>
        <taxon>Fungi</taxon>
        <taxon>Dikarya</taxon>
        <taxon>Basidiomycota</taxon>
        <taxon>Agaricomycotina</taxon>
        <taxon>Agaricomycetes</taxon>
        <taxon>Agaricomycetidae</taxon>
        <taxon>Agaricales</taxon>
        <taxon>Agaricineae</taxon>
        <taxon>Psathyrellaceae</taxon>
        <taxon>Coprinopsis</taxon>
    </lineage>
</organism>
<accession>A0A5C3KBB5</accession>
<protein>
    <recommendedName>
        <fullName evidence="1">Helitron helicase-like domain-containing protein</fullName>
    </recommendedName>
</protein>
<dbReference type="AlphaFoldDB" id="A0A5C3KBB5"/>
<keyword evidence="3" id="KW-1185">Reference proteome</keyword>
<name>A0A5C3KBB5_COPMA</name>
<evidence type="ECO:0000313" key="2">
    <source>
        <dbReference type="EMBL" id="TFK17037.1"/>
    </source>
</evidence>
<proteinExistence type="predicted"/>
<dbReference type="Proteomes" id="UP000307440">
    <property type="component" value="Unassembled WGS sequence"/>
</dbReference>
<dbReference type="Pfam" id="PF14214">
    <property type="entry name" value="Helitron_like_N"/>
    <property type="match status" value="1"/>
</dbReference>
<dbReference type="PANTHER" id="PTHR45786:SF74">
    <property type="entry name" value="ATP-DEPENDENT DNA HELICASE"/>
    <property type="match status" value="1"/>
</dbReference>
<dbReference type="OrthoDB" id="2272314at2759"/>
<dbReference type="InterPro" id="IPR025476">
    <property type="entry name" value="Helitron_helicase-like"/>
</dbReference>
<feature type="domain" description="Helitron helicase-like" evidence="1">
    <location>
        <begin position="273"/>
        <end position="388"/>
    </location>
</feature>
<dbReference type="EMBL" id="ML210579">
    <property type="protein sequence ID" value="TFK17037.1"/>
    <property type="molecule type" value="Genomic_DNA"/>
</dbReference>
<dbReference type="STRING" id="230819.A0A5C3KBB5"/>
<evidence type="ECO:0000313" key="3">
    <source>
        <dbReference type="Proteomes" id="UP000307440"/>
    </source>
</evidence>
<gene>
    <name evidence="2" type="ORF">FA15DRAFT_546240</name>
</gene>
<feature type="non-terminal residue" evidence="2">
    <location>
        <position position="388"/>
    </location>
</feature>
<reference evidence="2 3" key="1">
    <citation type="journal article" date="2019" name="Nat. Ecol. Evol.">
        <title>Megaphylogeny resolves global patterns of mushroom evolution.</title>
        <authorList>
            <person name="Varga T."/>
            <person name="Krizsan K."/>
            <person name="Foldi C."/>
            <person name="Dima B."/>
            <person name="Sanchez-Garcia M."/>
            <person name="Sanchez-Ramirez S."/>
            <person name="Szollosi G.J."/>
            <person name="Szarkandi J.G."/>
            <person name="Papp V."/>
            <person name="Albert L."/>
            <person name="Andreopoulos W."/>
            <person name="Angelini C."/>
            <person name="Antonin V."/>
            <person name="Barry K.W."/>
            <person name="Bougher N.L."/>
            <person name="Buchanan P."/>
            <person name="Buyck B."/>
            <person name="Bense V."/>
            <person name="Catcheside P."/>
            <person name="Chovatia M."/>
            <person name="Cooper J."/>
            <person name="Damon W."/>
            <person name="Desjardin D."/>
            <person name="Finy P."/>
            <person name="Geml J."/>
            <person name="Haridas S."/>
            <person name="Hughes K."/>
            <person name="Justo A."/>
            <person name="Karasinski D."/>
            <person name="Kautmanova I."/>
            <person name="Kiss B."/>
            <person name="Kocsube S."/>
            <person name="Kotiranta H."/>
            <person name="LaButti K.M."/>
            <person name="Lechner B.E."/>
            <person name="Liimatainen K."/>
            <person name="Lipzen A."/>
            <person name="Lukacs Z."/>
            <person name="Mihaltcheva S."/>
            <person name="Morgado L.N."/>
            <person name="Niskanen T."/>
            <person name="Noordeloos M.E."/>
            <person name="Ohm R.A."/>
            <person name="Ortiz-Santana B."/>
            <person name="Ovrebo C."/>
            <person name="Racz N."/>
            <person name="Riley R."/>
            <person name="Savchenko A."/>
            <person name="Shiryaev A."/>
            <person name="Soop K."/>
            <person name="Spirin V."/>
            <person name="Szebenyi C."/>
            <person name="Tomsovsky M."/>
            <person name="Tulloss R.E."/>
            <person name="Uehling J."/>
            <person name="Grigoriev I.V."/>
            <person name="Vagvolgyi C."/>
            <person name="Papp T."/>
            <person name="Martin F.M."/>
            <person name="Miettinen O."/>
            <person name="Hibbett D.S."/>
            <person name="Nagy L.G."/>
        </authorList>
    </citation>
    <scope>NUCLEOTIDE SEQUENCE [LARGE SCALE GENOMIC DNA]</scope>
    <source>
        <strain evidence="2 3">CBS 121175</strain>
    </source>
</reference>
<dbReference type="PANTHER" id="PTHR45786">
    <property type="entry name" value="DNA BINDING PROTEIN-LIKE"/>
    <property type="match status" value="1"/>
</dbReference>